<comment type="similarity">
    <text evidence="1 3">Belongs to the short-chain dehydrogenases/reductases (SDR) family.</text>
</comment>
<gene>
    <name evidence="4" type="ORF">B0T11DRAFT_300861</name>
</gene>
<dbReference type="GO" id="GO:0000140">
    <property type="term" value="F:acylglycerone-phosphate reductase (NADP+) activity"/>
    <property type="evidence" value="ECO:0007669"/>
    <property type="project" value="TreeGrafter"/>
</dbReference>
<accession>A0A8K0WZT5</accession>
<dbReference type="OrthoDB" id="2102561at2759"/>
<dbReference type="PANTHER" id="PTHR44169">
    <property type="entry name" value="NADPH-DEPENDENT 1-ACYLDIHYDROXYACETONE PHOSPHATE REDUCTASE"/>
    <property type="match status" value="1"/>
</dbReference>
<dbReference type="EMBL" id="JAGPXD010000005">
    <property type="protein sequence ID" value="KAH7353780.1"/>
    <property type="molecule type" value="Genomic_DNA"/>
</dbReference>
<keyword evidence="5" id="KW-1185">Reference proteome</keyword>
<dbReference type="InterPro" id="IPR036291">
    <property type="entry name" value="NAD(P)-bd_dom_sf"/>
</dbReference>
<keyword evidence="2" id="KW-0560">Oxidoreductase</keyword>
<dbReference type="PRINTS" id="PR00080">
    <property type="entry name" value="SDRFAMILY"/>
</dbReference>
<dbReference type="GO" id="GO:0005811">
    <property type="term" value="C:lipid droplet"/>
    <property type="evidence" value="ECO:0007669"/>
    <property type="project" value="TreeGrafter"/>
</dbReference>
<dbReference type="GO" id="GO:0005783">
    <property type="term" value="C:endoplasmic reticulum"/>
    <property type="evidence" value="ECO:0007669"/>
    <property type="project" value="TreeGrafter"/>
</dbReference>
<dbReference type="Pfam" id="PF00106">
    <property type="entry name" value="adh_short"/>
    <property type="match status" value="1"/>
</dbReference>
<evidence type="ECO:0000256" key="3">
    <source>
        <dbReference type="RuleBase" id="RU000363"/>
    </source>
</evidence>
<dbReference type="Proteomes" id="UP000813385">
    <property type="component" value="Unassembled WGS sequence"/>
</dbReference>
<evidence type="ECO:0000256" key="1">
    <source>
        <dbReference type="ARBA" id="ARBA00006484"/>
    </source>
</evidence>
<proteinExistence type="inferred from homology"/>
<dbReference type="SUPFAM" id="SSF51735">
    <property type="entry name" value="NAD(P)-binding Rossmann-fold domains"/>
    <property type="match status" value="1"/>
</dbReference>
<dbReference type="Gene3D" id="3.40.50.720">
    <property type="entry name" value="NAD(P)-binding Rossmann-like Domain"/>
    <property type="match status" value="1"/>
</dbReference>
<dbReference type="GO" id="GO:0004806">
    <property type="term" value="F:triacylglycerol lipase activity"/>
    <property type="evidence" value="ECO:0007669"/>
    <property type="project" value="TreeGrafter"/>
</dbReference>
<comment type="caution">
    <text evidence="4">The sequence shown here is derived from an EMBL/GenBank/DDBJ whole genome shotgun (WGS) entry which is preliminary data.</text>
</comment>
<dbReference type="PANTHER" id="PTHR44169:SF6">
    <property type="entry name" value="NADPH-DEPENDENT 1-ACYLDIHYDROXYACETONE PHOSPHATE REDUCTASE"/>
    <property type="match status" value="1"/>
</dbReference>
<evidence type="ECO:0000313" key="5">
    <source>
        <dbReference type="Proteomes" id="UP000813385"/>
    </source>
</evidence>
<dbReference type="GO" id="GO:0019433">
    <property type="term" value="P:triglyceride catabolic process"/>
    <property type="evidence" value="ECO:0007669"/>
    <property type="project" value="TreeGrafter"/>
</dbReference>
<protein>
    <submittedName>
        <fullName evidence="4">Oxidoreductase</fullName>
    </submittedName>
</protein>
<evidence type="ECO:0000313" key="4">
    <source>
        <dbReference type="EMBL" id="KAH7353780.1"/>
    </source>
</evidence>
<evidence type="ECO:0000256" key="2">
    <source>
        <dbReference type="ARBA" id="ARBA00023002"/>
    </source>
</evidence>
<name>A0A8K0WZT5_9PEZI</name>
<reference evidence="4" key="1">
    <citation type="journal article" date="2021" name="Nat. Commun.">
        <title>Genetic determinants of endophytism in the Arabidopsis root mycobiome.</title>
        <authorList>
            <person name="Mesny F."/>
            <person name="Miyauchi S."/>
            <person name="Thiergart T."/>
            <person name="Pickel B."/>
            <person name="Atanasova L."/>
            <person name="Karlsson M."/>
            <person name="Huettel B."/>
            <person name="Barry K.W."/>
            <person name="Haridas S."/>
            <person name="Chen C."/>
            <person name="Bauer D."/>
            <person name="Andreopoulos W."/>
            <person name="Pangilinan J."/>
            <person name="LaButti K."/>
            <person name="Riley R."/>
            <person name="Lipzen A."/>
            <person name="Clum A."/>
            <person name="Drula E."/>
            <person name="Henrissat B."/>
            <person name="Kohler A."/>
            <person name="Grigoriev I.V."/>
            <person name="Martin F.M."/>
            <person name="Hacquard S."/>
        </authorList>
    </citation>
    <scope>NUCLEOTIDE SEQUENCE</scope>
    <source>
        <strain evidence="4">MPI-CAGE-AT-0016</strain>
    </source>
</reference>
<dbReference type="PRINTS" id="PR00081">
    <property type="entry name" value="GDHRDH"/>
</dbReference>
<sequence>MSKTVLITGCSANGIGAAIASSLAERGHHVFATARDTSKIPADLAAHPAVTTLTLDVKSRDSIAAATAVVAESGRGLDVLVNNAGGGYAMPILDIDIDRAKELYDLNVWAQIAVIQAFSSQLIARHGRIVNISTCAVPMHTPWISTYVSSKAAFTSYSETLRLELAPLGVDVATIMVGTVDSLFHVNDPFTLPTGSRYEPIEKTIAGWASGELKPKGIPNAKFADMIVDDVTGQSGRTGLIWKGPNAGSLAAMSKWAPQSLCDATMSYNQGLKELAATNAEK</sequence>
<dbReference type="InterPro" id="IPR002347">
    <property type="entry name" value="SDR_fam"/>
</dbReference>
<dbReference type="AlphaFoldDB" id="A0A8K0WZT5"/>
<organism evidence="4 5">
    <name type="scientific">Plectosphaerella cucumerina</name>
    <dbReference type="NCBI Taxonomy" id="40658"/>
    <lineage>
        <taxon>Eukaryota</taxon>
        <taxon>Fungi</taxon>
        <taxon>Dikarya</taxon>
        <taxon>Ascomycota</taxon>
        <taxon>Pezizomycotina</taxon>
        <taxon>Sordariomycetes</taxon>
        <taxon>Hypocreomycetidae</taxon>
        <taxon>Glomerellales</taxon>
        <taxon>Plectosphaerellaceae</taxon>
        <taxon>Plectosphaerella</taxon>
    </lineage>
</organism>
<dbReference type="GO" id="GO:0006654">
    <property type="term" value="P:phosphatidic acid biosynthetic process"/>
    <property type="evidence" value="ECO:0007669"/>
    <property type="project" value="TreeGrafter"/>
</dbReference>